<feature type="non-terminal residue" evidence="1">
    <location>
        <position position="1"/>
    </location>
</feature>
<sequence>AKGTLLTMASYQGTKVDEWRDEQPGKIMHEIRYGELAGTNQVPFTPYYGTIDATPLFLLLAAEYFHWTGDAALIRQLMPNVDAALEWIDRYGDEDGDLFVEYVQKSSKGIANQGWKDSADSIVHADGEYAKAPIALVEVQGYVY</sequence>
<gene>
    <name evidence="1" type="ORF">K0U00_48335</name>
</gene>
<keyword evidence="2" id="KW-1185">Reference proteome</keyword>
<reference evidence="1 2" key="1">
    <citation type="submission" date="2021-07" db="EMBL/GenBank/DDBJ databases">
        <title>Paenibacillus radiodurans sp. nov., isolated from the southeastern edge of Tengger Desert.</title>
        <authorList>
            <person name="Zhang G."/>
        </authorList>
    </citation>
    <scope>NUCLEOTIDE SEQUENCE [LARGE SCALE GENOMIC DNA]</scope>
    <source>
        <strain evidence="1 2">CCM 7311</strain>
    </source>
</reference>
<dbReference type="EMBL" id="JAHZIK010003373">
    <property type="protein sequence ID" value="MBW7461887.1"/>
    <property type="molecule type" value="Genomic_DNA"/>
</dbReference>
<feature type="non-terminal residue" evidence="1">
    <location>
        <position position="144"/>
    </location>
</feature>
<dbReference type="Gene3D" id="1.50.10.10">
    <property type="match status" value="1"/>
</dbReference>
<dbReference type="InterPro" id="IPR012341">
    <property type="entry name" value="6hp_glycosidase-like_sf"/>
</dbReference>
<accession>A0ABS7CLR0</accession>
<name>A0ABS7CLR0_9BACL</name>
<comment type="caution">
    <text evidence="1">The sequence shown here is derived from an EMBL/GenBank/DDBJ whole genome shotgun (WGS) entry which is preliminary data.</text>
</comment>
<dbReference type="Proteomes" id="UP001519887">
    <property type="component" value="Unassembled WGS sequence"/>
</dbReference>
<proteinExistence type="predicted"/>
<organism evidence="1 2">
    <name type="scientific">Paenibacillus sepulcri</name>
    <dbReference type="NCBI Taxonomy" id="359917"/>
    <lineage>
        <taxon>Bacteria</taxon>
        <taxon>Bacillati</taxon>
        <taxon>Bacillota</taxon>
        <taxon>Bacilli</taxon>
        <taxon>Bacillales</taxon>
        <taxon>Paenibacillaceae</taxon>
        <taxon>Paenibacillus</taxon>
    </lineage>
</organism>
<evidence type="ECO:0000313" key="2">
    <source>
        <dbReference type="Proteomes" id="UP001519887"/>
    </source>
</evidence>
<dbReference type="SUPFAM" id="SSF48208">
    <property type="entry name" value="Six-hairpin glycosidases"/>
    <property type="match status" value="1"/>
</dbReference>
<protein>
    <submittedName>
        <fullName evidence="1">Amylo-alpha-1,6-glucosidase</fullName>
    </submittedName>
</protein>
<dbReference type="InterPro" id="IPR008928">
    <property type="entry name" value="6-hairpin_glycosidase_sf"/>
</dbReference>
<evidence type="ECO:0000313" key="1">
    <source>
        <dbReference type="EMBL" id="MBW7461887.1"/>
    </source>
</evidence>